<evidence type="ECO:0000256" key="1">
    <source>
        <dbReference type="PROSITE-ProRule" id="PRU00339"/>
    </source>
</evidence>
<dbReference type="InterPro" id="IPR011990">
    <property type="entry name" value="TPR-like_helical_dom_sf"/>
</dbReference>
<proteinExistence type="predicted"/>
<accession>A0ABX8F8B2</accession>
<organism evidence="3 4">
    <name type="scientific">Cytobacillus gottheilii</name>
    <dbReference type="NCBI Taxonomy" id="859144"/>
    <lineage>
        <taxon>Bacteria</taxon>
        <taxon>Bacillati</taxon>
        <taxon>Bacillota</taxon>
        <taxon>Bacilli</taxon>
        <taxon>Bacillales</taxon>
        <taxon>Bacillaceae</taxon>
        <taxon>Cytobacillus</taxon>
    </lineage>
</organism>
<feature type="repeat" description="TPR" evidence="1">
    <location>
        <begin position="20"/>
        <end position="53"/>
    </location>
</feature>
<dbReference type="EMBL" id="CP071709">
    <property type="protein sequence ID" value="QVY60571.1"/>
    <property type="molecule type" value="Genomic_DNA"/>
</dbReference>
<sequence length="337" mass="38911">MKKREQKDSGENIILFPGLEKRLIEKGLEAVKLKDFKNAVHYLEDALSLDPDNSEIHIGLVLAYFESGNLHKSKKLAESMLQKDIGNYIDIMELYLMILVQLGQYAEIITAIEGLLEEKEVPKEKYEHFSTMLAFSRKHVHLAPIEIEEEHEDIKEHEPINFFAVLDQNEQIQIAAKLAQSNIRNQLEGIEEYLRDQDGQYFFKTILLNVLAEHGFERSVLVNKGGKQKQVIPADMHNWDDQKQYNEIIGFLEAGISQEDPILYENTKEIIKRHYFLLYPFEVESISSNALAAAYHRLVTNYFGIEISSEELEALYEVEEREIQAASEHISALEEIS</sequence>
<keyword evidence="4" id="KW-1185">Reference proteome</keyword>
<feature type="coiled-coil region" evidence="2">
    <location>
        <begin position="309"/>
        <end position="336"/>
    </location>
</feature>
<dbReference type="InterPro" id="IPR019734">
    <property type="entry name" value="TPR_rpt"/>
</dbReference>
<dbReference type="PROSITE" id="PS50005">
    <property type="entry name" value="TPR"/>
    <property type="match status" value="1"/>
</dbReference>
<evidence type="ECO:0000256" key="2">
    <source>
        <dbReference type="SAM" id="Coils"/>
    </source>
</evidence>
<protein>
    <submittedName>
        <fullName evidence="3">Tetratricopeptide repeat protein</fullName>
    </submittedName>
</protein>
<name>A0ABX8F8B2_9BACI</name>
<reference evidence="3 4" key="1">
    <citation type="submission" date="2021-03" db="EMBL/GenBank/DDBJ databases">
        <title>The first data on the complete genome of the tetrodotoxin-producing bacterium.</title>
        <authorList>
            <person name="Melnikova D.I."/>
            <person name="Nijland R."/>
            <person name="Magarlamov T.Y."/>
        </authorList>
    </citation>
    <scope>NUCLEOTIDE SEQUENCE [LARGE SCALE GENOMIC DNA]</scope>
    <source>
        <strain evidence="3 4">1839</strain>
    </source>
</reference>
<dbReference type="Gene3D" id="1.25.40.10">
    <property type="entry name" value="Tetratricopeptide repeat domain"/>
    <property type="match status" value="1"/>
</dbReference>
<dbReference type="SUPFAM" id="SSF48452">
    <property type="entry name" value="TPR-like"/>
    <property type="match status" value="1"/>
</dbReference>
<gene>
    <name evidence="3" type="ORF">J1899_16380</name>
</gene>
<dbReference type="Proteomes" id="UP000679247">
    <property type="component" value="Chromosome"/>
</dbReference>
<evidence type="ECO:0000313" key="4">
    <source>
        <dbReference type="Proteomes" id="UP000679247"/>
    </source>
</evidence>
<dbReference type="Pfam" id="PF14559">
    <property type="entry name" value="TPR_19"/>
    <property type="match status" value="1"/>
</dbReference>
<dbReference type="RefSeq" id="WP_214475261.1">
    <property type="nucleotide sequence ID" value="NZ_CP071709.1"/>
</dbReference>
<keyword evidence="1" id="KW-0802">TPR repeat</keyword>
<keyword evidence="2" id="KW-0175">Coiled coil</keyword>
<evidence type="ECO:0000313" key="3">
    <source>
        <dbReference type="EMBL" id="QVY60571.1"/>
    </source>
</evidence>